<dbReference type="EMBL" id="NHYE01005393">
    <property type="protein sequence ID" value="PPQ73626.1"/>
    <property type="molecule type" value="Genomic_DNA"/>
</dbReference>
<accession>A0A409W544</accession>
<proteinExistence type="predicted"/>
<comment type="caution">
    <text evidence="2">The sequence shown here is derived from an EMBL/GenBank/DDBJ whole genome shotgun (WGS) entry which is preliminary data.</text>
</comment>
<dbReference type="Proteomes" id="UP000284706">
    <property type="component" value="Unassembled WGS sequence"/>
</dbReference>
<evidence type="ECO:0000313" key="3">
    <source>
        <dbReference type="Proteomes" id="UP000284706"/>
    </source>
</evidence>
<gene>
    <name evidence="2" type="ORF">CVT26_010617</name>
</gene>
<dbReference type="OrthoDB" id="2986946at2759"/>
<name>A0A409W544_9AGAR</name>
<feature type="signal peptide" evidence="1">
    <location>
        <begin position="1"/>
        <end position="27"/>
    </location>
</feature>
<dbReference type="InParanoid" id="A0A409W544"/>
<keyword evidence="3" id="KW-1185">Reference proteome</keyword>
<dbReference type="AlphaFoldDB" id="A0A409W544"/>
<organism evidence="2 3">
    <name type="scientific">Gymnopilus dilepis</name>
    <dbReference type="NCBI Taxonomy" id="231916"/>
    <lineage>
        <taxon>Eukaryota</taxon>
        <taxon>Fungi</taxon>
        <taxon>Dikarya</taxon>
        <taxon>Basidiomycota</taxon>
        <taxon>Agaricomycotina</taxon>
        <taxon>Agaricomycetes</taxon>
        <taxon>Agaricomycetidae</taxon>
        <taxon>Agaricales</taxon>
        <taxon>Agaricineae</taxon>
        <taxon>Hymenogastraceae</taxon>
        <taxon>Gymnopilus</taxon>
    </lineage>
</organism>
<evidence type="ECO:0000313" key="2">
    <source>
        <dbReference type="EMBL" id="PPQ73626.1"/>
    </source>
</evidence>
<sequence>MTSRSTSACILYLAFVIAALWAPLALGAPHLGCGRLVKRSGHTLLGWKGLRAGIKVRDFEKHPKTSGGGELGDVLYVADSTDLARSFAHTHVCEIYADSTAWQHMPKAWISQDHIRQGVHSRLFPGAVFFASHTAAGLHGDDKPWQLGVRGADLHRLGIAAKCYSVHEPCVVPGLKLHYDKLTAPWNIHGQPERGR</sequence>
<feature type="chain" id="PRO_5019311962" evidence="1">
    <location>
        <begin position="28"/>
        <end position="196"/>
    </location>
</feature>
<protein>
    <submittedName>
        <fullName evidence="2">Uncharacterized protein</fullName>
    </submittedName>
</protein>
<keyword evidence="1" id="KW-0732">Signal</keyword>
<evidence type="ECO:0000256" key="1">
    <source>
        <dbReference type="SAM" id="SignalP"/>
    </source>
</evidence>
<reference evidence="2 3" key="1">
    <citation type="journal article" date="2018" name="Evol. Lett.">
        <title>Horizontal gene cluster transfer increased hallucinogenic mushroom diversity.</title>
        <authorList>
            <person name="Reynolds H.T."/>
            <person name="Vijayakumar V."/>
            <person name="Gluck-Thaler E."/>
            <person name="Korotkin H.B."/>
            <person name="Matheny P.B."/>
            <person name="Slot J.C."/>
        </authorList>
    </citation>
    <scope>NUCLEOTIDE SEQUENCE [LARGE SCALE GENOMIC DNA]</scope>
    <source>
        <strain evidence="2 3">SRW20</strain>
    </source>
</reference>